<sequence length="300" mass="33193">MAFSPDDLDAGVNKPRRMPPSAPRGVKTLFRAVPPQGMSCLRRHLRHDSLSSVLQAYAPAAAVFLSQGPSQPWPVCSLRNYRRIRHGTRREERDASSRVMQRAAFRPPSRPTLRLSARLCRPWLAANIDRPVYGLSVRTMLPLRATVPPGAIDAPNLVEPGSRSRPHRGARCVAQGLRVTTAPHSACFERLALPPTTEQTTSLLSLAGDTSSAPSCQRPNSKTSNHIVFCNCHWVARSNSAVGDVVTLTRSLNFQPAQWHRKETETETKRSACGAMTLPRQDFLWAVRRVRTAKMGGRDP</sequence>
<evidence type="ECO:0000256" key="1">
    <source>
        <dbReference type="SAM" id="MobiDB-lite"/>
    </source>
</evidence>
<comment type="caution">
    <text evidence="2">The sequence shown here is derived from an EMBL/GenBank/DDBJ whole genome shotgun (WGS) entry which is preliminary data.</text>
</comment>
<feature type="region of interest" description="Disordered" evidence="1">
    <location>
        <begin position="1"/>
        <end position="25"/>
    </location>
</feature>
<feature type="region of interest" description="Disordered" evidence="1">
    <location>
        <begin position="87"/>
        <end position="107"/>
    </location>
</feature>
<gene>
    <name evidence="2" type="ORF">VFPBJ_11366</name>
</gene>
<proteinExistence type="predicted"/>
<accession>A0A179FAS3</accession>
<name>A0A179FAS3_PURLI</name>
<dbReference type="EMBL" id="LSBH01000021">
    <property type="protein sequence ID" value="OAQ62564.1"/>
    <property type="molecule type" value="Genomic_DNA"/>
</dbReference>
<protein>
    <submittedName>
        <fullName evidence="2">Uncharacterized protein</fullName>
    </submittedName>
</protein>
<evidence type="ECO:0000313" key="2">
    <source>
        <dbReference type="EMBL" id="OAQ62564.1"/>
    </source>
</evidence>
<dbReference type="AlphaFoldDB" id="A0A179FAS3"/>
<reference evidence="2 3" key="1">
    <citation type="submission" date="2016-01" db="EMBL/GenBank/DDBJ databases">
        <title>Biosynthesis of antibiotic leucinostatins and their inhibition on Phytophthora in bio-control Purpureocillium lilacinum.</title>
        <authorList>
            <person name="Wang G."/>
            <person name="Liu Z."/>
            <person name="Lin R."/>
            <person name="Li E."/>
            <person name="Mao Z."/>
            <person name="Ling J."/>
            <person name="Yin W."/>
            <person name="Xie B."/>
        </authorList>
    </citation>
    <scope>NUCLEOTIDE SEQUENCE [LARGE SCALE GENOMIC DNA]</scope>
    <source>
        <strain evidence="2">PLBJ-1</strain>
    </source>
</reference>
<evidence type="ECO:0000313" key="3">
    <source>
        <dbReference type="Proteomes" id="UP000078240"/>
    </source>
</evidence>
<dbReference type="Proteomes" id="UP000078240">
    <property type="component" value="Unassembled WGS sequence"/>
</dbReference>
<organism evidence="2 3">
    <name type="scientific">Purpureocillium lilacinum</name>
    <name type="common">Paecilomyces lilacinus</name>
    <dbReference type="NCBI Taxonomy" id="33203"/>
    <lineage>
        <taxon>Eukaryota</taxon>
        <taxon>Fungi</taxon>
        <taxon>Dikarya</taxon>
        <taxon>Ascomycota</taxon>
        <taxon>Pezizomycotina</taxon>
        <taxon>Sordariomycetes</taxon>
        <taxon>Hypocreomycetidae</taxon>
        <taxon>Hypocreales</taxon>
        <taxon>Ophiocordycipitaceae</taxon>
        <taxon>Purpureocillium</taxon>
    </lineage>
</organism>